<reference evidence="1 2" key="1">
    <citation type="submission" date="2018-06" db="EMBL/GenBank/DDBJ databases">
        <title>Genomic Encyclopedia of Type Strains, Phase III (KMG-III): the genomes of soil and plant-associated and newly described type strains.</title>
        <authorList>
            <person name="Whitman W."/>
        </authorList>
    </citation>
    <scope>NUCLEOTIDE SEQUENCE [LARGE SCALE GENOMIC DNA]</scope>
    <source>
        <strain evidence="1 2">CECT 7945</strain>
    </source>
</reference>
<protein>
    <submittedName>
        <fullName evidence="1">Uncharacterized protein</fullName>
    </submittedName>
</protein>
<organism evidence="1 2">
    <name type="scientific">Winogradskyella epiphytica</name>
    <dbReference type="NCBI Taxonomy" id="262005"/>
    <lineage>
        <taxon>Bacteria</taxon>
        <taxon>Pseudomonadati</taxon>
        <taxon>Bacteroidota</taxon>
        <taxon>Flavobacteriia</taxon>
        <taxon>Flavobacteriales</taxon>
        <taxon>Flavobacteriaceae</taxon>
        <taxon>Winogradskyella</taxon>
    </lineage>
</organism>
<proteinExistence type="predicted"/>
<accession>A0A2V4XPW9</accession>
<dbReference type="PROSITE" id="PS51257">
    <property type="entry name" value="PROKAR_LIPOPROTEIN"/>
    <property type="match status" value="1"/>
</dbReference>
<name>A0A2V4XPW9_9FLAO</name>
<evidence type="ECO:0000313" key="2">
    <source>
        <dbReference type="Proteomes" id="UP000248054"/>
    </source>
</evidence>
<dbReference type="Proteomes" id="UP000248054">
    <property type="component" value="Unassembled WGS sequence"/>
</dbReference>
<dbReference type="AlphaFoldDB" id="A0A2V4XPW9"/>
<keyword evidence="2" id="KW-1185">Reference proteome</keyword>
<comment type="caution">
    <text evidence="1">The sequence shown here is derived from an EMBL/GenBank/DDBJ whole genome shotgun (WGS) entry which is preliminary data.</text>
</comment>
<gene>
    <name evidence="1" type="ORF">DFQ11_11112</name>
</gene>
<sequence>MKHYIYLLPILFIVYGCSSDDDNSSAKEPGSIEDIIHWANPEIVDAVKNLGFTIHEGNNPPNIEGDYEISPRILEATNIQGDYQIGSIFYKINISFSNQDNTTLTVNFIGKELDNSGNVYATQSVDNYLENSYIIGNGNKFTSFFKVTVNRNDKTAQVLNVFSGEITENGISSIQNGVIMLENFDQDSYFIQNNTGRIFKDSDGMAERL</sequence>
<dbReference type="RefSeq" id="WP_110476543.1">
    <property type="nucleotide sequence ID" value="NZ_BMWQ01000012.1"/>
</dbReference>
<dbReference type="EMBL" id="QJTD01000011">
    <property type="protein sequence ID" value="PYE79572.1"/>
    <property type="molecule type" value="Genomic_DNA"/>
</dbReference>
<evidence type="ECO:0000313" key="1">
    <source>
        <dbReference type="EMBL" id="PYE79572.1"/>
    </source>
</evidence>
<dbReference type="OrthoDB" id="673254at2"/>